<keyword evidence="5 7" id="KW-0687">Ribonucleoprotein</keyword>
<gene>
    <name evidence="7 11" type="primary">rplC</name>
    <name evidence="11" type="ORF">HMPREF9555_00947</name>
</gene>
<dbReference type="GO" id="GO:0019843">
    <property type="term" value="F:rRNA binding"/>
    <property type="evidence" value="ECO:0007669"/>
    <property type="project" value="UniProtKB-UniRule"/>
</dbReference>
<proteinExistence type="inferred from homology"/>
<feature type="region of interest" description="Disordered" evidence="10">
    <location>
        <begin position="126"/>
        <end position="168"/>
    </location>
</feature>
<name>E7N1T7_9FIRM</name>
<keyword evidence="4 7" id="KW-0689">Ribosomal protein</keyword>
<dbReference type="STRING" id="749551.HMPREF9555_00947"/>
<reference evidence="11 12" key="1">
    <citation type="submission" date="2010-08" db="EMBL/GenBank/DDBJ databases">
        <authorList>
            <person name="Weinstock G."/>
            <person name="Sodergren E."/>
            <person name="Clifton S."/>
            <person name="Fulton L."/>
            <person name="Fulton B."/>
            <person name="Courtney L."/>
            <person name="Fronick C."/>
            <person name="Harrison M."/>
            <person name="Strong C."/>
            <person name="Farmer C."/>
            <person name="Delahaunty K."/>
            <person name="Markovic C."/>
            <person name="Hall O."/>
            <person name="Minx P."/>
            <person name="Tomlinson C."/>
            <person name="Mitreva M."/>
            <person name="Hou S."/>
            <person name="Chen J."/>
            <person name="Wollam A."/>
            <person name="Pepin K.H."/>
            <person name="Johnson M."/>
            <person name="Bhonagiri V."/>
            <person name="Zhang X."/>
            <person name="Suruliraj S."/>
            <person name="Warren W."/>
            <person name="Chinwalla A."/>
            <person name="Mardis E.R."/>
            <person name="Wilson R.K."/>
        </authorList>
    </citation>
    <scope>NUCLEOTIDE SEQUENCE [LARGE SCALE GENOMIC DNA]</scope>
    <source>
        <strain evidence="11 12">F0399</strain>
    </source>
</reference>
<dbReference type="GO" id="GO:0022625">
    <property type="term" value="C:cytosolic large ribosomal subunit"/>
    <property type="evidence" value="ECO:0007669"/>
    <property type="project" value="TreeGrafter"/>
</dbReference>
<keyword evidence="3 7" id="KW-0694">RNA-binding</keyword>
<dbReference type="EMBL" id="AECV01000016">
    <property type="protein sequence ID" value="EFW29719.1"/>
    <property type="molecule type" value="Genomic_DNA"/>
</dbReference>
<dbReference type="AlphaFoldDB" id="E7N1T7"/>
<comment type="function">
    <text evidence="7 9">One of the primary rRNA binding proteins, it binds directly near the 3'-end of the 23S rRNA, where it nucleates assembly of the 50S subunit.</text>
</comment>
<dbReference type="Gene3D" id="2.40.30.10">
    <property type="entry name" value="Translation factors"/>
    <property type="match status" value="1"/>
</dbReference>
<dbReference type="GO" id="GO:0006412">
    <property type="term" value="P:translation"/>
    <property type="evidence" value="ECO:0007669"/>
    <property type="project" value="UniProtKB-UniRule"/>
</dbReference>
<accession>E7N1T7</accession>
<evidence type="ECO:0000256" key="6">
    <source>
        <dbReference type="ARBA" id="ARBA00035243"/>
    </source>
</evidence>
<dbReference type="Proteomes" id="UP000004633">
    <property type="component" value="Unassembled WGS sequence"/>
</dbReference>
<dbReference type="NCBIfam" id="TIGR03625">
    <property type="entry name" value="L3_bact"/>
    <property type="match status" value="1"/>
</dbReference>
<dbReference type="InterPro" id="IPR000597">
    <property type="entry name" value="Ribosomal_uL3"/>
</dbReference>
<dbReference type="GO" id="GO:0003735">
    <property type="term" value="F:structural constituent of ribosome"/>
    <property type="evidence" value="ECO:0007669"/>
    <property type="project" value="UniProtKB-UniRule"/>
</dbReference>
<dbReference type="HAMAP" id="MF_01325_B">
    <property type="entry name" value="Ribosomal_uL3_B"/>
    <property type="match status" value="1"/>
</dbReference>
<evidence type="ECO:0000256" key="9">
    <source>
        <dbReference type="RuleBase" id="RU003906"/>
    </source>
</evidence>
<dbReference type="PANTHER" id="PTHR11229">
    <property type="entry name" value="50S RIBOSOMAL PROTEIN L3"/>
    <property type="match status" value="1"/>
</dbReference>
<comment type="subunit">
    <text evidence="7 9">Part of the 50S ribosomal subunit. Forms a cluster with proteins L14 and L19.</text>
</comment>
<evidence type="ECO:0000256" key="1">
    <source>
        <dbReference type="ARBA" id="ARBA00006540"/>
    </source>
</evidence>
<evidence type="ECO:0000256" key="10">
    <source>
        <dbReference type="SAM" id="MobiDB-lite"/>
    </source>
</evidence>
<evidence type="ECO:0000256" key="2">
    <source>
        <dbReference type="ARBA" id="ARBA00022730"/>
    </source>
</evidence>
<organism evidence="11 12">
    <name type="scientific">Selenomonas artemidis F0399</name>
    <dbReference type="NCBI Taxonomy" id="749551"/>
    <lineage>
        <taxon>Bacteria</taxon>
        <taxon>Bacillati</taxon>
        <taxon>Bacillota</taxon>
        <taxon>Negativicutes</taxon>
        <taxon>Selenomonadales</taxon>
        <taxon>Selenomonadaceae</taxon>
        <taxon>Selenomonas</taxon>
    </lineage>
</organism>
<dbReference type="Gene3D" id="3.30.160.810">
    <property type="match status" value="1"/>
</dbReference>
<evidence type="ECO:0000313" key="12">
    <source>
        <dbReference type="Proteomes" id="UP000004633"/>
    </source>
</evidence>
<keyword evidence="12" id="KW-1185">Reference proteome</keyword>
<dbReference type="InterPro" id="IPR009000">
    <property type="entry name" value="Transl_B-barrel_sf"/>
</dbReference>
<dbReference type="HOGENOM" id="CLU_044142_4_1_9"/>
<evidence type="ECO:0000313" key="11">
    <source>
        <dbReference type="EMBL" id="EFW29719.1"/>
    </source>
</evidence>
<dbReference type="SUPFAM" id="SSF50447">
    <property type="entry name" value="Translation proteins"/>
    <property type="match status" value="1"/>
</dbReference>
<evidence type="ECO:0000256" key="3">
    <source>
        <dbReference type="ARBA" id="ARBA00022884"/>
    </source>
</evidence>
<dbReference type="PANTHER" id="PTHR11229:SF16">
    <property type="entry name" value="LARGE RIBOSOMAL SUBUNIT PROTEIN UL3C"/>
    <property type="match status" value="1"/>
</dbReference>
<sequence length="220" mass="23445">MEALAKAILGRKLGMTQIFTEEGRVVPVTVVESGNNLVLRNKTNETDGYNAVQIGFGDVKEKNVTKPLKGQFEKAGVKAVRFIREMRLSAPSKYNVGDTIGVDIFAEGDLVDVVGTSKGKGFAGGIKRHNFARGPMGHGSKSHREPGSTGAMISGPGGRVLKGKKLPGRMGGERVTVQRLTVVRVDTDRNLILIKGAIPGPKKGFVVIKDTVKPAKAAKE</sequence>
<evidence type="ECO:0000256" key="4">
    <source>
        <dbReference type="ARBA" id="ARBA00022980"/>
    </source>
</evidence>
<comment type="caution">
    <text evidence="11">The sequence shown here is derived from an EMBL/GenBank/DDBJ whole genome shotgun (WGS) entry which is preliminary data.</text>
</comment>
<evidence type="ECO:0000256" key="7">
    <source>
        <dbReference type="HAMAP-Rule" id="MF_01325"/>
    </source>
</evidence>
<dbReference type="FunFam" id="2.40.30.10:FF:000004">
    <property type="entry name" value="50S ribosomal protein L3"/>
    <property type="match status" value="1"/>
</dbReference>
<dbReference type="InterPro" id="IPR019926">
    <property type="entry name" value="Ribosomal_uL3_CS"/>
</dbReference>
<evidence type="ECO:0000256" key="5">
    <source>
        <dbReference type="ARBA" id="ARBA00023274"/>
    </source>
</evidence>
<comment type="similarity">
    <text evidence="1 7 8">Belongs to the universal ribosomal protein uL3 family.</text>
</comment>
<keyword evidence="2 7" id="KW-0699">rRNA-binding</keyword>
<dbReference type="FunFam" id="3.30.160.810:FF:000001">
    <property type="entry name" value="50S ribosomal protein L3"/>
    <property type="match status" value="1"/>
</dbReference>
<dbReference type="Pfam" id="PF00297">
    <property type="entry name" value="Ribosomal_L3"/>
    <property type="match status" value="1"/>
</dbReference>
<protein>
    <recommendedName>
        <fullName evidence="6 7">Large ribosomal subunit protein uL3</fullName>
    </recommendedName>
</protein>
<dbReference type="PROSITE" id="PS00474">
    <property type="entry name" value="RIBOSOMAL_L3"/>
    <property type="match status" value="1"/>
</dbReference>
<dbReference type="InterPro" id="IPR019927">
    <property type="entry name" value="Ribosomal_uL3_bac/org-type"/>
</dbReference>
<evidence type="ECO:0000256" key="8">
    <source>
        <dbReference type="RuleBase" id="RU003905"/>
    </source>
</evidence>